<evidence type="ECO:0000256" key="1">
    <source>
        <dbReference type="SAM" id="MobiDB-lite"/>
    </source>
</evidence>
<dbReference type="PANTHER" id="PTHR31151:SF0">
    <property type="entry name" value="PROLINE-TRNA LIGASE (DUF1680)"/>
    <property type="match status" value="1"/>
</dbReference>
<dbReference type="GO" id="GO:0005975">
    <property type="term" value="P:carbohydrate metabolic process"/>
    <property type="evidence" value="ECO:0007669"/>
    <property type="project" value="InterPro"/>
</dbReference>
<keyword evidence="2" id="KW-0472">Membrane</keyword>
<dbReference type="PROSITE" id="PS51318">
    <property type="entry name" value="TAT"/>
    <property type="match status" value="1"/>
</dbReference>
<evidence type="ECO:0000259" key="3">
    <source>
        <dbReference type="Pfam" id="PF07944"/>
    </source>
</evidence>
<dbReference type="InterPro" id="IPR008928">
    <property type="entry name" value="6-hairpin_glycosidase_sf"/>
</dbReference>
<evidence type="ECO:0000313" key="7">
    <source>
        <dbReference type="Proteomes" id="UP001377830"/>
    </source>
</evidence>
<dbReference type="EMBL" id="AP028908">
    <property type="protein sequence ID" value="BES84041.1"/>
    <property type="molecule type" value="Genomic_DNA"/>
</dbReference>
<dbReference type="InterPro" id="IPR046544">
    <property type="entry name" value="GH146_SB_dom"/>
</dbReference>
<evidence type="ECO:0000259" key="4">
    <source>
        <dbReference type="Pfam" id="PF20620"/>
    </source>
</evidence>
<gene>
    <name evidence="6" type="ORF">PEC302110_11380</name>
</gene>
<evidence type="ECO:0000256" key="2">
    <source>
        <dbReference type="SAM" id="Phobius"/>
    </source>
</evidence>
<proteinExistence type="predicted"/>
<keyword evidence="2" id="KW-0812">Transmembrane</keyword>
<evidence type="ECO:0000313" key="6">
    <source>
        <dbReference type="EMBL" id="BES84041.1"/>
    </source>
</evidence>
<dbReference type="AlphaFoldDB" id="A0AAN0KDM0"/>
<feature type="transmembrane region" description="Helical" evidence="2">
    <location>
        <begin position="42"/>
        <end position="63"/>
    </location>
</feature>
<dbReference type="RefSeq" id="WP_261848203.1">
    <property type="nucleotide sequence ID" value="NZ_AP028908.1"/>
</dbReference>
<dbReference type="SUPFAM" id="SSF48208">
    <property type="entry name" value="Six-hairpin glycosidases"/>
    <property type="match status" value="1"/>
</dbReference>
<dbReference type="GO" id="GO:0016787">
    <property type="term" value="F:hydrolase activity"/>
    <property type="evidence" value="ECO:0007669"/>
    <property type="project" value="UniProtKB-KW"/>
</dbReference>
<feature type="region of interest" description="Disordered" evidence="1">
    <location>
        <begin position="1"/>
        <end position="30"/>
    </location>
</feature>
<dbReference type="InterPro" id="IPR006311">
    <property type="entry name" value="TAT_signal"/>
</dbReference>
<dbReference type="PANTHER" id="PTHR31151">
    <property type="entry name" value="PROLINE-TRNA LIGASE (DUF1680)"/>
    <property type="match status" value="1"/>
</dbReference>
<accession>A0AAN0KDM0</accession>
<keyword evidence="2" id="KW-1133">Transmembrane helix</keyword>
<feature type="domain" description="Non-reducing end beta-L-arabinofuranosidase-like GH127 middle" evidence="5">
    <location>
        <begin position="469"/>
        <end position="563"/>
    </location>
</feature>
<feature type="domain" description="Non-reducing end beta-L-arabinofuranosidase-like GH127 catalytic" evidence="3">
    <location>
        <begin position="73"/>
        <end position="460"/>
    </location>
</feature>
<organism evidence="6 7">
    <name type="scientific">Pectobacterium araliae</name>
    <dbReference type="NCBI Taxonomy" id="3073862"/>
    <lineage>
        <taxon>Bacteria</taxon>
        <taxon>Pseudomonadati</taxon>
        <taxon>Pseudomonadota</taxon>
        <taxon>Gammaproteobacteria</taxon>
        <taxon>Enterobacterales</taxon>
        <taxon>Pectobacteriaceae</taxon>
        <taxon>Pectobacterium</taxon>
    </lineage>
</organism>
<reference evidence="7" key="1">
    <citation type="journal article" date="2024" name="Int. J. Syst. Evol. Microbiol.">
        <title>Pectobacterium araliae sp. nov., a pathogen causing bacterial soft rot of Japanese angelica tree in Japan.</title>
        <authorList>
            <person name="Sawada H."/>
            <person name="Someya N."/>
            <person name="Morohoshi T."/>
            <person name="Ono M."/>
            <person name="Satou M."/>
        </authorList>
    </citation>
    <scope>NUCLEOTIDE SEQUENCE [LARGE SCALE GENOMIC DNA]</scope>
    <source>
        <strain evidence="7">MAFF 302110</strain>
    </source>
</reference>
<dbReference type="InterPro" id="IPR012878">
    <property type="entry name" value="Beta-AFase-like_GH127_cat"/>
</dbReference>
<evidence type="ECO:0000259" key="5">
    <source>
        <dbReference type="Pfam" id="PF20736"/>
    </source>
</evidence>
<feature type="domain" description="Glycoside hydrolase GH146 substrate-binding" evidence="4">
    <location>
        <begin position="676"/>
        <end position="800"/>
    </location>
</feature>
<sequence>MSIKKQPHTATDHPLSSQVGGRSAEKGDPAVGDLSRRRFLQWSALASAAGFLHFPLAMAASVAGRIRPLPLANVRLMPSIFLESLQANRRYLLELDPYRLLHNFYQFAGLETKGEVYGGWESDTLAGHTLGHYLSALSLTYAQTGDEPMLERVHIIVAELARVQAKDGYVAGFYRKDSQGKQESGRKVFEEVQQGTINAAAFNLNGCWAPLYTWHKLLAGLLDAQSHCGNAQALAVAVKLAGYLDWVFSALDDKQMQQVLNTEFGGIGESLLELSERTSNPRWLALGKRFRHARIVDPLIVQQDILTGHHANTQIPKLIAEARQFELTGDVDSAAAARFFWETVVNHHTYVIGGNADREYFQRPDSTVDFLTEQTCEHCNSYNMLKLTRHLYQWTPETRYIDYYERTLYNHTLAAQNPTTGMFAYMMPMIAGGTRFYSDKFHSFWCCVGSGMEAHAQFSDTIFWEDGSTLYVNLYIPCHLDWKARSFALDLDSGVPTNGKVRLTVRKSSAQAPAQIALRIPAWSEGRFELHINGQISHNKAVDGYVTIKRVWMTGDVITLDLAIPLRLESAAGAKEVVSVLRGPVVMAADVGSMNEQYNAPAPTLVADHSPLEGFVELPESGHYLVKTSRPVGLRFVPFYAQYERRSALYFQRMTPQNWANEEKRRGLIAAENAALVSKSIDLIEFGNSASEQAHHLTSEMSFVGYYRRSPCRDVRSGGFLEFSMKNRNSPLVLRLRYWGSDRGRFNILINGKLAVKVEVDRSSVIDFVDRDYPLPNELLVGQTLQIRFEPQRGDTAGPFFGCWLMPV</sequence>
<dbReference type="KEGG" id="parl:PEC302110_11380"/>
<name>A0AAN0KDM0_9GAMM</name>
<dbReference type="Pfam" id="PF07944">
    <property type="entry name" value="Beta-AFase-like_GH127_cat"/>
    <property type="match status" value="1"/>
</dbReference>
<dbReference type="Pfam" id="PF20620">
    <property type="entry name" value="DUF6805"/>
    <property type="match status" value="1"/>
</dbReference>
<keyword evidence="6" id="KW-0378">Hydrolase</keyword>
<dbReference type="Pfam" id="PF20736">
    <property type="entry name" value="Glyco_hydro127M"/>
    <property type="match status" value="1"/>
</dbReference>
<keyword evidence="7" id="KW-1185">Reference proteome</keyword>
<dbReference type="Proteomes" id="UP001377830">
    <property type="component" value="Chromosome"/>
</dbReference>
<dbReference type="InterPro" id="IPR049046">
    <property type="entry name" value="Beta-AFase-like_GH127_middle"/>
</dbReference>
<protein>
    <submittedName>
        <fullName evidence="6">Glycoside hydrolase family 127 protein</fullName>
    </submittedName>
</protein>